<feature type="transmembrane region" description="Helical" evidence="1">
    <location>
        <begin position="651"/>
        <end position="670"/>
    </location>
</feature>
<keyword evidence="1" id="KW-0472">Membrane</keyword>
<dbReference type="Proteomes" id="UP000057134">
    <property type="component" value="Chromosome"/>
</dbReference>
<dbReference type="STRING" id="1766.XA26_34450"/>
<proteinExistence type="predicted"/>
<accession>A0A0N9YC00</accession>
<protein>
    <recommendedName>
        <fullName evidence="2">CHAT domain-containing protein</fullName>
    </recommendedName>
</protein>
<organism evidence="3 4">
    <name type="scientific">Mycolicibacterium fortuitum</name>
    <name type="common">Mycobacterium fortuitum</name>
    <dbReference type="NCBI Taxonomy" id="1766"/>
    <lineage>
        <taxon>Bacteria</taxon>
        <taxon>Bacillati</taxon>
        <taxon>Actinomycetota</taxon>
        <taxon>Actinomycetes</taxon>
        <taxon>Mycobacteriales</taxon>
        <taxon>Mycobacteriaceae</taxon>
        <taxon>Mycolicibacterium</taxon>
    </lineage>
</organism>
<dbReference type="Pfam" id="PF12770">
    <property type="entry name" value="CHAT"/>
    <property type="match status" value="1"/>
</dbReference>
<dbReference type="KEGG" id="mft:XA26_34450"/>
<keyword evidence="1" id="KW-1133">Transmembrane helix</keyword>
<dbReference type="RefSeq" id="WP_054602469.1">
    <property type="nucleotide sequence ID" value="NZ_CP011269.1"/>
</dbReference>
<reference evidence="3 4" key="1">
    <citation type="journal article" date="2015" name="MBio">
        <title>Enzymatic Degradation of Phenazines Can Generate Energy and Protect Sensitive Organisms from Toxicity.</title>
        <authorList>
            <person name="Costa K.C."/>
            <person name="Bergkessel M."/>
            <person name="Saunders S."/>
            <person name="Korlach J."/>
            <person name="Newman D.K."/>
        </authorList>
    </citation>
    <scope>NUCLEOTIDE SEQUENCE [LARGE SCALE GENOMIC DNA]</scope>
    <source>
        <strain evidence="3 4">CT6</strain>
    </source>
</reference>
<dbReference type="AlphaFoldDB" id="A0A0N9YC00"/>
<evidence type="ECO:0000256" key="1">
    <source>
        <dbReference type="SAM" id="Phobius"/>
    </source>
</evidence>
<name>A0A0N9YC00_MYCFO</name>
<evidence type="ECO:0000313" key="3">
    <source>
        <dbReference type="EMBL" id="ALI27272.1"/>
    </source>
</evidence>
<dbReference type="EMBL" id="CP011269">
    <property type="protein sequence ID" value="ALI27272.1"/>
    <property type="molecule type" value="Genomic_DNA"/>
</dbReference>
<evidence type="ECO:0000313" key="4">
    <source>
        <dbReference type="Proteomes" id="UP000057134"/>
    </source>
</evidence>
<dbReference type="InterPro" id="IPR024983">
    <property type="entry name" value="CHAT_dom"/>
</dbReference>
<dbReference type="PATRIC" id="fig|1766.6.peg.3428"/>
<gene>
    <name evidence="3" type="ORF">XA26_34450</name>
</gene>
<feature type="transmembrane region" description="Helical" evidence="1">
    <location>
        <begin position="622"/>
        <end position="645"/>
    </location>
</feature>
<evidence type="ECO:0000259" key="2">
    <source>
        <dbReference type="Pfam" id="PF12770"/>
    </source>
</evidence>
<keyword evidence="4" id="KW-1185">Reference proteome</keyword>
<keyword evidence="1" id="KW-0812">Transmembrane</keyword>
<feature type="domain" description="CHAT" evidence="2">
    <location>
        <begin position="526"/>
        <end position="653"/>
    </location>
</feature>
<sequence length="674" mass="71837">MTTGDAIPSDVLFAAGLLTSNDSLTPQWDTDKLLDKLDELIKICADSGPGGPTEPPYWATPDLELTARIAPRLHTAWQKTVQHARDHDVSVLYVRVTSAEDAVQLAQWDHVMGLQLVASMPEVAAAFDAGGDGLGGELMADVQEQPLAVDTDADTPRQLIAEFFRKNAVCSVLTPGEEHTLAVRIAVPRAGQRGIDFDEDDIAFDADGAADLIIDVTSDDGTFHATRPMVLPQDRSRPSTTATFPVRAADDGTILELNITVLYRNRPIRAGRVVAVVRSVALPDDEVQFWPIGLSSPSEPTAVTTADAALDDNGVTLSVRGTDHADGISLAGAENWSKSFEQVASQVLGTDYAPGSITDPEAVRLLTLLARRGSQFAKKLAQLGLQDARTISVMVRYDAPVLPLELAYDGPTPTEKAVLCSCAGQPGDQPCTRRPSRRRVCPWAFWGMNRVIARTVRFGPQPATDSRPKLADLALRPVVYAAADRADKDSPDGQLPSALLQSALSQRVGATNCTRVESWPKWRSAVKQTNPQLLVVLGHTDQAESEFRIEIGQHSTLSQPDISERELGVRTNPAPIVLLFACDSAISGDVFGALPSTFILMGAAAVVATLTKFKGEHASRAGIAVVSALFTSAAGGGLTLGSALTRARRELIANGLLVGLLLVAVGEIDLKLVG</sequence>